<dbReference type="InterPro" id="IPR009574">
    <property type="entry name" value="DUF1189"/>
</dbReference>
<dbReference type="OrthoDB" id="2287686at2"/>
<keyword evidence="2" id="KW-1133">Transmembrane helix</keyword>
<accession>A0A1I5VGZ8</accession>
<feature type="transmembrane region" description="Helical" evidence="2">
    <location>
        <begin position="173"/>
        <end position="201"/>
    </location>
</feature>
<gene>
    <name evidence="3" type="ORF">SAMN04488506_0538</name>
</gene>
<proteinExistence type="predicted"/>
<dbReference type="Pfam" id="PF06691">
    <property type="entry name" value="DUF1189"/>
    <property type="match status" value="1"/>
</dbReference>
<evidence type="ECO:0000256" key="1">
    <source>
        <dbReference type="SAM" id="Coils"/>
    </source>
</evidence>
<evidence type="ECO:0000313" key="4">
    <source>
        <dbReference type="Proteomes" id="UP000199136"/>
    </source>
</evidence>
<protein>
    <submittedName>
        <fullName evidence="3">Maltodextrin utilization protein YvdJ</fullName>
    </submittedName>
</protein>
<name>A0A1I5VGZ8_9LACT</name>
<evidence type="ECO:0000313" key="3">
    <source>
        <dbReference type="EMBL" id="SFQ06627.1"/>
    </source>
</evidence>
<feature type="transmembrane region" description="Helical" evidence="2">
    <location>
        <begin position="27"/>
        <end position="49"/>
    </location>
</feature>
<dbReference type="EMBL" id="FOXW01000001">
    <property type="protein sequence ID" value="SFQ06627.1"/>
    <property type="molecule type" value="Genomic_DNA"/>
</dbReference>
<reference evidence="3 4" key="1">
    <citation type="submission" date="2016-10" db="EMBL/GenBank/DDBJ databases">
        <authorList>
            <person name="de Groot N.N."/>
        </authorList>
    </citation>
    <scope>NUCLEOTIDE SEQUENCE [LARGE SCALE GENOMIC DNA]</scope>
    <source>
        <strain evidence="3 4">DSM 20581</strain>
    </source>
</reference>
<keyword evidence="4" id="KW-1185">Reference proteome</keyword>
<dbReference type="Proteomes" id="UP000199136">
    <property type="component" value="Unassembled WGS sequence"/>
</dbReference>
<keyword evidence="2" id="KW-0472">Membrane</keyword>
<dbReference type="STRING" id="82801.SAMN04488506_0538"/>
<feature type="transmembrane region" description="Helical" evidence="2">
    <location>
        <begin position="245"/>
        <end position="264"/>
    </location>
</feature>
<dbReference type="RefSeq" id="WP_092479590.1">
    <property type="nucleotide sequence ID" value="NZ_FOXW01000001.1"/>
</dbReference>
<feature type="coiled-coil region" evidence="1">
    <location>
        <begin position="108"/>
        <end position="135"/>
    </location>
</feature>
<feature type="transmembrane region" description="Helical" evidence="2">
    <location>
        <begin position="221"/>
        <end position="239"/>
    </location>
</feature>
<sequence length="282" mass="32171">MKTDTFPLNYFKTIWSPKKIIEKRQSLNWLQLLFLLIFLNALMIVPVSLNYTRMDSYSLENTFPESFQMLDQSVVSELSKASIKNGEMTIDEFEINNEQGAIMGGISSDRAELALQEEENTILFLEDELVIKETNQSASHVPYTKDFTLEGIESTDQLKEAVSQQWFIKNQSFLIAVLSFILFVLLLAELVFLIFGAAFFLYIASKNKPLLKGRYKESVSVVMYAAGAPTIAAMLVGLIDFNIITMVTVQSIGMIGFIWVIYYHNRISEIKAQKEMSKQVQY</sequence>
<dbReference type="AlphaFoldDB" id="A0A1I5VGZ8"/>
<evidence type="ECO:0000256" key="2">
    <source>
        <dbReference type="SAM" id="Phobius"/>
    </source>
</evidence>
<keyword evidence="2" id="KW-0812">Transmembrane</keyword>
<keyword evidence="1" id="KW-0175">Coiled coil</keyword>
<organism evidence="3 4">
    <name type="scientific">Desemzia incerta</name>
    <dbReference type="NCBI Taxonomy" id="82801"/>
    <lineage>
        <taxon>Bacteria</taxon>
        <taxon>Bacillati</taxon>
        <taxon>Bacillota</taxon>
        <taxon>Bacilli</taxon>
        <taxon>Lactobacillales</taxon>
        <taxon>Carnobacteriaceae</taxon>
        <taxon>Desemzia</taxon>
    </lineage>
</organism>